<protein>
    <submittedName>
        <fullName evidence="8">Glycosyltransferase</fullName>
    </submittedName>
</protein>
<feature type="transmembrane region" description="Helical" evidence="7">
    <location>
        <begin position="108"/>
        <end position="129"/>
    </location>
</feature>
<keyword evidence="4 7" id="KW-0812">Transmembrane</keyword>
<evidence type="ECO:0000256" key="7">
    <source>
        <dbReference type="SAM" id="Phobius"/>
    </source>
</evidence>
<dbReference type="AlphaFoldDB" id="A0A9D1MQH3"/>
<reference evidence="8" key="2">
    <citation type="journal article" date="2021" name="PeerJ">
        <title>Extensive microbial diversity within the chicken gut microbiome revealed by metagenomics and culture.</title>
        <authorList>
            <person name="Gilroy R."/>
            <person name="Ravi A."/>
            <person name="Getino M."/>
            <person name="Pursley I."/>
            <person name="Horton D.L."/>
            <person name="Alikhan N.F."/>
            <person name="Baker D."/>
            <person name="Gharbi K."/>
            <person name="Hall N."/>
            <person name="Watson M."/>
            <person name="Adriaenssens E.M."/>
            <person name="Foster-Nyarko E."/>
            <person name="Jarju S."/>
            <person name="Secka A."/>
            <person name="Antonio M."/>
            <person name="Oren A."/>
            <person name="Chaudhuri R.R."/>
            <person name="La Ragione R."/>
            <person name="Hildebrand F."/>
            <person name="Pallen M.J."/>
        </authorList>
    </citation>
    <scope>NUCLEOTIDE SEQUENCE</scope>
    <source>
        <strain evidence="8">CHK160-1198</strain>
    </source>
</reference>
<keyword evidence="6 7" id="KW-0472">Membrane</keyword>
<keyword evidence="5 7" id="KW-1133">Transmembrane helix</keyword>
<dbReference type="PANTHER" id="PTHR48090">
    <property type="entry name" value="UNDECAPRENYL-PHOSPHATE 4-DEOXY-4-FORMAMIDO-L-ARABINOSE TRANSFERASE-RELATED"/>
    <property type="match status" value="1"/>
</dbReference>
<evidence type="ECO:0000256" key="3">
    <source>
        <dbReference type="ARBA" id="ARBA00022679"/>
    </source>
</evidence>
<evidence type="ECO:0000256" key="6">
    <source>
        <dbReference type="ARBA" id="ARBA00023136"/>
    </source>
</evidence>
<organism evidence="8 9">
    <name type="scientific">Candidatus Avacidaminococcus intestinavium</name>
    <dbReference type="NCBI Taxonomy" id="2840684"/>
    <lineage>
        <taxon>Bacteria</taxon>
        <taxon>Bacillati</taxon>
        <taxon>Bacillota</taxon>
        <taxon>Negativicutes</taxon>
        <taxon>Acidaminococcales</taxon>
        <taxon>Acidaminococcaceae</taxon>
        <taxon>Acidaminococcaceae incertae sedis</taxon>
        <taxon>Candidatus Avacidaminococcus</taxon>
    </lineage>
</organism>
<keyword evidence="3" id="KW-0808">Transferase</keyword>
<dbReference type="GO" id="GO:0016757">
    <property type="term" value="F:glycosyltransferase activity"/>
    <property type="evidence" value="ECO:0007669"/>
    <property type="project" value="UniProtKB-KW"/>
</dbReference>
<dbReference type="InterPro" id="IPR050256">
    <property type="entry name" value="Glycosyltransferase_2"/>
</dbReference>
<accession>A0A9D1MQH3</accession>
<comment type="caution">
    <text evidence="8">The sequence shown here is derived from an EMBL/GenBank/DDBJ whole genome shotgun (WGS) entry which is preliminary data.</text>
</comment>
<dbReference type="GO" id="GO:0005886">
    <property type="term" value="C:plasma membrane"/>
    <property type="evidence" value="ECO:0007669"/>
    <property type="project" value="TreeGrafter"/>
</dbReference>
<evidence type="ECO:0000256" key="5">
    <source>
        <dbReference type="ARBA" id="ARBA00022989"/>
    </source>
</evidence>
<gene>
    <name evidence="8" type="ORF">IAB06_05200</name>
</gene>
<evidence type="ECO:0000256" key="2">
    <source>
        <dbReference type="ARBA" id="ARBA00022676"/>
    </source>
</evidence>
<proteinExistence type="predicted"/>
<feature type="transmembrane region" description="Helical" evidence="7">
    <location>
        <begin position="141"/>
        <end position="166"/>
    </location>
</feature>
<evidence type="ECO:0000313" key="9">
    <source>
        <dbReference type="Proteomes" id="UP000824099"/>
    </source>
</evidence>
<dbReference type="Proteomes" id="UP000824099">
    <property type="component" value="Unassembled WGS sequence"/>
</dbReference>
<reference evidence="8" key="1">
    <citation type="submission" date="2020-10" db="EMBL/GenBank/DDBJ databases">
        <authorList>
            <person name="Gilroy R."/>
        </authorList>
    </citation>
    <scope>NUCLEOTIDE SEQUENCE</scope>
    <source>
        <strain evidence="8">CHK160-1198</strain>
    </source>
</reference>
<name>A0A9D1MQH3_9FIRM</name>
<dbReference type="EMBL" id="DVNI01000083">
    <property type="protein sequence ID" value="HIU64410.1"/>
    <property type="molecule type" value="Genomic_DNA"/>
</dbReference>
<evidence type="ECO:0000256" key="4">
    <source>
        <dbReference type="ARBA" id="ARBA00022692"/>
    </source>
</evidence>
<dbReference type="PANTHER" id="PTHR48090:SF1">
    <property type="entry name" value="PROPHAGE BACTOPRENOL GLUCOSYL TRANSFERASE HOMOLOG"/>
    <property type="match status" value="1"/>
</dbReference>
<sequence>KDTEDASFFKKITSNTYYRLINLLSKVHVTPGGSDFRLMDRSAVDALKMYGERARFIRGMVNNLGFKIINYEFVAPARFAGESKYNLRKMLHFALDGITAFSNVPLRWAFYLGLILGFCSMLLMGHVLFIKIFTDEAVPGWATLTGSVLFLGGVQLIGIGILGEYIGRIFEEVKQRPLYIIARHLKKR</sequence>
<evidence type="ECO:0000313" key="8">
    <source>
        <dbReference type="EMBL" id="HIU64410.1"/>
    </source>
</evidence>
<comment type="subcellular location">
    <subcellularLocation>
        <location evidence="1">Membrane</location>
        <topology evidence="1">Multi-pass membrane protein</topology>
    </subcellularLocation>
</comment>
<keyword evidence="2" id="KW-0328">Glycosyltransferase</keyword>
<evidence type="ECO:0000256" key="1">
    <source>
        <dbReference type="ARBA" id="ARBA00004141"/>
    </source>
</evidence>
<feature type="non-terminal residue" evidence="8">
    <location>
        <position position="1"/>
    </location>
</feature>